<comment type="caution">
    <text evidence="3">The sequence shown here is derived from an EMBL/GenBank/DDBJ whole genome shotgun (WGS) entry which is preliminary data.</text>
</comment>
<feature type="domain" description="Thioredoxin" evidence="2">
    <location>
        <begin position="33"/>
        <end position="182"/>
    </location>
</feature>
<gene>
    <name evidence="3" type="ORF">AVCANL283_05715</name>
</gene>
<dbReference type="PROSITE" id="PS00194">
    <property type="entry name" value="THIOREDOXIN_1"/>
    <property type="match status" value="1"/>
</dbReference>
<dbReference type="PROSITE" id="PS51352">
    <property type="entry name" value="THIOREDOXIN_2"/>
    <property type="match status" value="1"/>
</dbReference>
<dbReference type="EMBL" id="JACGBB010000011">
    <property type="protein sequence ID" value="MBZ7987595.1"/>
    <property type="molecule type" value="Genomic_DNA"/>
</dbReference>
<dbReference type="Pfam" id="PF00085">
    <property type="entry name" value="Thioredoxin"/>
    <property type="match status" value="1"/>
</dbReference>
<keyword evidence="4" id="KW-1185">Reference proteome</keyword>
<dbReference type="Gene3D" id="3.40.30.10">
    <property type="entry name" value="Glutaredoxin"/>
    <property type="match status" value="1"/>
</dbReference>
<dbReference type="InterPro" id="IPR017937">
    <property type="entry name" value="Thioredoxin_CS"/>
</dbReference>
<dbReference type="InterPro" id="IPR036249">
    <property type="entry name" value="Thioredoxin-like_sf"/>
</dbReference>
<dbReference type="RefSeq" id="WP_172233819.1">
    <property type="nucleotide sequence ID" value="NZ_CP035946.1"/>
</dbReference>
<keyword evidence="1" id="KW-0676">Redox-active center</keyword>
<reference evidence="3 4" key="1">
    <citation type="submission" date="2020-07" db="EMBL/GenBank/DDBJ databases">
        <title>Transfer of Campylobacter canadensis to the novel genus Avispirillum gen. nov., that also includes two novel species recovered from migratory waterfowl: Avispirillum anseris sp. nov. and Avispirillum brantae sp. nov.</title>
        <authorList>
            <person name="Miller W.G."/>
            <person name="Chapman M.H."/>
            <person name="Yee E."/>
            <person name="Inglis G.D."/>
        </authorList>
    </citation>
    <scope>NUCLEOTIDE SEQUENCE [LARGE SCALE GENOMIC DNA]</scope>
    <source>
        <strain evidence="3 4">L283</strain>
    </source>
</reference>
<dbReference type="PANTHER" id="PTHR42852">
    <property type="entry name" value="THIOL:DISULFIDE INTERCHANGE PROTEIN DSBE"/>
    <property type="match status" value="1"/>
</dbReference>
<evidence type="ECO:0000256" key="1">
    <source>
        <dbReference type="ARBA" id="ARBA00023284"/>
    </source>
</evidence>
<dbReference type="SUPFAM" id="SSF52833">
    <property type="entry name" value="Thioredoxin-like"/>
    <property type="match status" value="1"/>
</dbReference>
<accession>A0ABS7WS61</accession>
<protein>
    <submittedName>
        <fullName evidence="3">TlpA family protein disulfide reductase</fullName>
    </submittedName>
</protein>
<dbReference type="CDD" id="cd02966">
    <property type="entry name" value="TlpA_like_family"/>
    <property type="match status" value="1"/>
</dbReference>
<proteinExistence type="predicted"/>
<evidence type="ECO:0000313" key="4">
    <source>
        <dbReference type="Proteomes" id="UP000786183"/>
    </source>
</evidence>
<organism evidence="3 4">
    <name type="scientific">Campylobacter canadensis</name>
    <dbReference type="NCBI Taxonomy" id="449520"/>
    <lineage>
        <taxon>Bacteria</taxon>
        <taxon>Pseudomonadati</taxon>
        <taxon>Campylobacterota</taxon>
        <taxon>Epsilonproteobacteria</taxon>
        <taxon>Campylobacterales</taxon>
        <taxon>Campylobacteraceae</taxon>
        <taxon>Campylobacter</taxon>
    </lineage>
</organism>
<dbReference type="InterPro" id="IPR013766">
    <property type="entry name" value="Thioredoxin_domain"/>
</dbReference>
<dbReference type="InterPro" id="IPR050553">
    <property type="entry name" value="Thioredoxin_ResA/DsbE_sf"/>
</dbReference>
<evidence type="ECO:0000313" key="3">
    <source>
        <dbReference type="EMBL" id="MBZ7987595.1"/>
    </source>
</evidence>
<name>A0ABS7WS61_9BACT</name>
<dbReference type="PROSITE" id="PS51257">
    <property type="entry name" value="PROKAR_LIPOPROTEIN"/>
    <property type="match status" value="1"/>
</dbReference>
<sequence>MKFIKILFFLVFLCACSNNESSENTIKVGDKITLKSWDKQEITLQRTQNGFKLLNSDKILLIDIFGTFCPPCKAEAPALFELQQAKKDSLIILGLSYAESVSDEKLKEFTQNYNAYYFLTNDKRADDIVELIANDIKYTTQIQLPFKVMIKDGKYEKFNESYFILGKADEGLLRSSINKIEEKK</sequence>
<dbReference type="PANTHER" id="PTHR42852:SF13">
    <property type="entry name" value="PROTEIN DIPZ"/>
    <property type="match status" value="1"/>
</dbReference>
<evidence type="ECO:0000259" key="2">
    <source>
        <dbReference type="PROSITE" id="PS51352"/>
    </source>
</evidence>
<dbReference type="Proteomes" id="UP000786183">
    <property type="component" value="Unassembled WGS sequence"/>
</dbReference>